<accession>A0AAD5Y7G6</accession>
<dbReference type="Proteomes" id="UP001212997">
    <property type="component" value="Unassembled WGS sequence"/>
</dbReference>
<evidence type="ECO:0000313" key="2">
    <source>
        <dbReference type="Proteomes" id="UP001212997"/>
    </source>
</evidence>
<sequence>MPSETQNFEREKLYEEIWSEPVGKVAKRYQISDVGLRKICVNLSIPVPPVGYWAKIAAGQTVKKPSLAPTKGPTTYQRTIYKDPQDDERSMRTQARIGEDAAHAPEVPVVTPRTSIDDCLPLIKRMAKKLEGKQRDSRDWPYCDGAGLMRLSVSQKNSLRALLVLNQLLETLSAAGYRLSTAGNKEQDSAYVSVLDAKLTFRVKERSRQESVPLTPEQVAENKRRGYNWHSQRYVYHPTNELELSVFQLGHSYAEASTADTRSVPIETKIQAFVGRLRHLAIRDSVNAEIAAEQRVIAAAKEAER</sequence>
<dbReference type="AlphaFoldDB" id="A0AAD5Y7G6"/>
<reference evidence="1" key="1">
    <citation type="submission" date="2022-07" db="EMBL/GenBank/DDBJ databases">
        <title>Genome Sequence of Physisporinus lineatus.</title>
        <authorList>
            <person name="Buettner E."/>
        </authorList>
    </citation>
    <scope>NUCLEOTIDE SEQUENCE</scope>
    <source>
        <strain evidence="1">VT162</strain>
    </source>
</reference>
<keyword evidence="2" id="KW-1185">Reference proteome</keyword>
<proteinExistence type="predicted"/>
<dbReference type="EMBL" id="JANAWD010001780">
    <property type="protein sequence ID" value="KAJ3472749.1"/>
    <property type="molecule type" value="Genomic_DNA"/>
</dbReference>
<gene>
    <name evidence="1" type="ORF">NLI96_g13268</name>
</gene>
<comment type="caution">
    <text evidence="1">The sequence shown here is derived from an EMBL/GenBank/DDBJ whole genome shotgun (WGS) entry which is preliminary data.</text>
</comment>
<organism evidence="1 2">
    <name type="scientific">Meripilus lineatus</name>
    <dbReference type="NCBI Taxonomy" id="2056292"/>
    <lineage>
        <taxon>Eukaryota</taxon>
        <taxon>Fungi</taxon>
        <taxon>Dikarya</taxon>
        <taxon>Basidiomycota</taxon>
        <taxon>Agaricomycotina</taxon>
        <taxon>Agaricomycetes</taxon>
        <taxon>Polyporales</taxon>
        <taxon>Meripilaceae</taxon>
        <taxon>Meripilus</taxon>
    </lineage>
</organism>
<protein>
    <submittedName>
        <fullName evidence="1">Uncharacterized protein</fullName>
    </submittedName>
</protein>
<name>A0AAD5Y7G6_9APHY</name>
<evidence type="ECO:0000313" key="1">
    <source>
        <dbReference type="EMBL" id="KAJ3472749.1"/>
    </source>
</evidence>